<dbReference type="InterPro" id="IPR006703">
    <property type="entry name" value="G_AIG1"/>
</dbReference>
<evidence type="ECO:0000256" key="3">
    <source>
        <dbReference type="ARBA" id="ARBA00023134"/>
    </source>
</evidence>
<name>A0A3B1J1W7_ASTMX</name>
<dbReference type="Gene3D" id="3.40.50.300">
    <property type="entry name" value="P-loop containing nucleotide triphosphate hydrolases"/>
    <property type="match status" value="1"/>
</dbReference>
<feature type="region of interest" description="Disordered" evidence="4">
    <location>
        <begin position="210"/>
        <end position="242"/>
    </location>
</feature>
<dbReference type="PANTHER" id="PTHR10903:SF186">
    <property type="entry name" value="GTPASE IMAP FAMILY MEMBER 4-LIKE-RELATED"/>
    <property type="match status" value="1"/>
</dbReference>
<dbReference type="FunFam" id="3.40.50.300:FF:000366">
    <property type="entry name" value="GTPase, IMAP family member 2"/>
    <property type="match status" value="1"/>
</dbReference>
<reference evidence="6" key="4">
    <citation type="submission" date="2025-09" db="UniProtKB">
        <authorList>
            <consortium name="Ensembl"/>
        </authorList>
    </citation>
    <scope>IDENTIFICATION</scope>
</reference>
<dbReference type="InParanoid" id="A0A3B1J1W7"/>
<dbReference type="Proteomes" id="UP000018467">
    <property type="component" value="Unassembled WGS sequence"/>
</dbReference>
<organism evidence="6 7">
    <name type="scientific">Astyanax mexicanus</name>
    <name type="common">Blind cave fish</name>
    <name type="synonym">Astyanax fasciatus mexicanus</name>
    <dbReference type="NCBI Taxonomy" id="7994"/>
    <lineage>
        <taxon>Eukaryota</taxon>
        <taxon>Metazoa</taxon>
        <taxon>Chordata</taxon>
        <taxon>Craniata</taxon>
        <taxon>Vertebrata</taxon>
        <taxon>Euteleostomi</taxon>
        <taxon>Actinopterygii</taxon>
        <taxon>Neopterygii</taxon>
        <taxon>Teleostei</taxon>
        <taxon>Ostariophysi</taxon>
        <taxon>Characiformes</taxon>
        <taxon>Characoidei</taxon>
        <taxon>Acestrorhamphidae</taxon>
        <taxon>Acestrorhamphinae</taxon>
        <taxon>Astyanax</taxon>
    </lineage>
</organism>
<evidence type="ECO:0000256" key="2">
    <source>
        <dbReference type="ARBA" id="ARBA00022741"/>
    </source>
</evidence>
<sequence length="348" mass="40497">GQGTKENTYPAERRIVLLGKTGGGKSAAGNTILGEKRFKSKLSSASVTGHSEMEEAVVAGRRVRVVDTPGLFDTSFSPEVVAKEIARSVYLSSPGPHAFLYVQPINNRFTQQEEEVFDKLKEIFGEEMRKHTIILFTHRDQLEVKSVDLVIKMSLSRLVDQCGRYHVFSNKDLENRQQVTDLLEKIDRMVERNGGSCYSNEMFEEAERCRMEEEQRVRREEDARKQRENEQRQEEIERVKKETDERIREEMERLDKEIKDRKRQNIERLQRELRQDRFSKQKTEREKHESGLSCLMVCFSSADVQCIFANISTSTQIVRRIFKLFLINITVVCVCVCFTDIHPTRHPS</sequence>
<reference evidence="7" key="2">
    <citation type="journal article" date="2014" name="Nat. Commun.">
        <title>The cavefish genome reveals candidate genes for eye loss.</title>
        <authorList>
            <person name="McGaugh S.E."/>
            <person name="Gross J.B."/>
            <person name="Aken B."/>
            <person name="Blin M."/>
            <person name="Borowsky R."/>
            <person name="Chalopin D."/>
            <person name="Hinaux H."/>
            <person name="Jeffery W.R."/>
            <person name="Keene A."/>
            <person name="Ma L."/>
            <person name="Minx P."/>
            <person name="Murphy D."/>
            <person name="O'Quin K.E."/>
            <person name="Retaux S."/>
            <person name="Rohner N."/>
            <person name="Searle S.M."/>
            <person name="Stahl B.A."/>
            <person name="Tabin C."/>
            <person name="Volff J.N."/>
            <person name="Yoshizawa M."/>
            <person name="Warren W.C."/>
        </authorList>
    </citation>
    <scope>NUCLEOTIDE SEQUENCE [LARGE SCALE GENOMIC DNA]</scope>
    <source>
        <strain evidence="7">female</strain>
    </source>
</reference>
<dbReference type="PROSITE" id="PS51720">
    <property type="entry name" value="G_AIG1"/>
    <property type="match status" value="1"/>
</dbReference>
<reference evidence="7" key="1">
    <citation type="submission" date="2013-03" db="EMBL/GenBank/DDBJ databases">
        <authorList>
            <person name="Jeffery W."/>
            <person name="Warren W."/>
            <person name="Wilson R.K."/>
        </authorList>
    </citation>
    <scope>NUCLEOTIDE SEQUENCE</scope>
    <source>
        <strain evidence="7">female</strain>
    </source>
</reference>
<dbReference type="Pfam" id="PF04548">
    <property type="entry name" value="AIG1"/>
    <property type="match status" value="1"/>
</dbReference>
<comment type="similarity">
    <text evidence="1">Belongs to the TRAFAC class TrmE-Era-EngA-EngB-Septin-like GTPase superfamily. AIG1/Toc34/Toc159-like paraseptin GTPase family. IAN subfamily.</text>
</comment>
<evidence type="ECO:0000256" key="4">
    <source>
        <dbReference type="SAM" id="MobiDB-lite"/>
    </source>
</evidence>
<dbReference type="InterPro" id="IPR045058">
    <property type="entry name" value="GIMA/IAN/Toc"/>
</dbReference>
<dbReference type="CDD" id="cd01852">
    <property type="entry name" value="AIG1"/>
    <property type="match status" value="1"/>
</dbReference>
<dbReference type="AlphaFoldDB" id="A0A3B1J1W7"/>
<keyword evidence="2" id="KW-0547">Nucleotide-binding</keyword>
<protein>
    <recommendedName>
        <fullName evidence="5">AIG1-type G domain-containing protein</fullName>
    </recommendedName>
</protein>
<evidence type="ECO:0000256" key="1">
    <source>
        <dbReference type="ARBA" id="ARBA00008535"/>
    </source>
</evidence>
<feature type="domain" description="AIG1-type G" evidence="5">
    <location>
        <begin position="10"/>
        <end position="207"/>
    </location>
</feature>
<evidence type="ECO:0000313" key="7">
    <source>
        <dbReference type="Proteomes" id="UP000018467"/>
    </source>
</evidence>
<evidence type="ECO:0000313" key="6">
    <source>
        <dbReference type="Ensembl" id="ENSAMXP00000035364.1"/>
    </source>
</evidence>
<dbReference type="GeneTree" id="ENSGT01150000286992"/>
<evidence type="ECO:0000259" key="5">
    <source>
        <dbReference type="PROSITE" id="PS51720"/>
    </source>
</evidence>
<dbReference type="InterPro" id="IPR027417">
    <property type="entry name" value="P-loop_NTPase"/>
</dbReference>
<dbReference type="Ensembl" id="ENSAMXT00000050452.1">
    <property type="protein sequence ID" value="ENSAMXP00000035364.1"/>
    <property type="gene ID" value="ENSAMXG00000032381.1"/>
</dbReference>
<reference evidence="6" key="3">
    <citation type="submission" date="2025-08" db="UniProtKB">
        <authorList>
            <consortium name="Ensembl"/>
        </authorList>
    </citation>
    <scope>IDENTIFICATION</scope>
</reference>
<dbReference type="SUPFAM" id="SSF52540">
    <property type="entry name" value="P-loop containing nucleoside triphosphate hydrolases"/>
    <property type="match status" value="1"/>
</dbReference>
<dbReference type="Bgee" id="ENSAMXG00000032381">
    <property type="expression patterns" value="Expressed in embryo"/>
</dbReference>
<dbReference type="PANTHER" id="PTHR10903">
    <property type="entry name" value="GTPASE, IMAP FAMILY MEMBER-RELATED"/>
    <property type="match status" value="1"/>
</dbReference>
<keyword evidence="3" id="KW-0342">GTP-binding</keyword>
<dbReference type="STRING" id="7994.ENSAMXP00000035364"/>
<proteinExistence type="inferred from homology"/>
<dbReference type="GO" id="GO:0005525">
    <property type="term" value="F:GTP binding"/>
    <property type="evidence" value="ECO:0007669"/>
    <property type="project" value="UniProtKB-KW"/>
</dbReference>
<keyword evidence="7" id="KW-1185">Reference proteome</keyword>
<accession>A0A3B1J1W7</accession>